<dbReference type="GeneID" id="58050159"/>
<feature type="region of interest" description="Disordered" evidence="1">
    <location>
        <begin position="25"/>
        <end position="46"/>
    </location>
</feature>
<dbReference type="Pfam" id="PF22813">
    <property type="entry name" value="TcaA_2nd"/>
    <property type="match status" value="1"/>
</dbReference>
<dbReference type="InterPro" id="IPR026870">
    <property type="entry name" value="Zinc_ribbon_dom"/>
</dbReference>
<feature type="domain" description="TcaA second" evidence="4">
    <location>
        <begin position="81"/>
        <end position="180"/>
    </location>
</feature>
<dbReference type="Pfam" id="PF22820">
    <property type="entry name" value="TcaA_3rd_4th"/>
    <property type="match status" value="1"/>
</dbReference>
<keyword evidence="2" id="KW-1133">Transmembrane helix</keyword>
<evidence type="ECO:0000259" key="4">
    <source>
        <dbReference type="Pfam" id="PF22813"/>
    </source>
</evidence>
<dbReference type="PIRSF" id="PIRSF032522">
    <property type="entry name" value="TcaA"/>
    <property type="match status" value="1"/>
</dbReference>
<protein>
    <submittedName>
        <fullName evidence="6">TcaA protein</fullName>
    </submittedName>
</protein>
<dbReference type="Pfam" id="PF13240">
    <property type="entry name" value="Zn_Ribbon_1"/>
    <property type="match status" value="1"/>
</dbReference>
<proteinExistence type="predicted"/>
<feature type="compositionally biased region" description="Basic and acidic residues" evidence="1">
    <location>
        <begin position="365"/>
        <end position="398"/>
    </location>
</feature>
<sequence length="439" mass="48988">MKYCSNCGQPLREGVKVCTNCGTPVNQHHQSHSQPQYRQTSNHHAPTHNGNKKTWIIISIVAVIIIALIALFLILKSQLSPEKQASQIAHAIKQDDAKALSKEVTSGNSHLSEEEARAYLNYIKEEDDLTHVGNSIEQTTKEVKDNYYKNSSVDANGNNILNISKDGKKYLFFDNYQFDVPHYSINLLASNSGKVTYQFNDEKHTITVNENEEKKLGTFPIGNYNLKATKNMDGKKFNGAIVINMSDDTSNAYESFKQKRFNVFVDGGYMLDNVKIYANGKQIGDESSSETYGPYDPDEDVVVHAEGSYEGKTFKSNSVNVASASEDDGGVTDVDLKFDEDEIDKYVDEDIKSDSESDSNDDSEEVTRDNVIDKVESYEGHNLDTSKYTYKEPEKTDDGDWGFSFTDKNGDLAGSYTVDSEDGLVTKYDKDGEEVGSGY</sequence>
<dbReference type="RefSeq" id="WP_002444420.1">
    <property type="nucleotide sequence ID" value="NZ_AP018585.1"/>
</dbReference>
<dbReference type="Proteomes" id="UP000274772">
    <property type="component" value="Chromosome"/>
</dbReference>
<organism evidence="6 7">
    <name type="scientific">Staphylococcus caprae</name>
    <dbReference type="NCBI Taxonomy" id="29380"/>
    <lineage>
        <taxon>Bacteria</taxon>
        <taxon>Bacillati</taxon>
        <taxon>Bacillota</taxon>
        <taxon>Bacilli</taxon>
        <taxon>Bacillales</taxon>
        <taxon>Staphylococcaceae</taxon>
        <taxon>Staphylococcus</taxon>
    </lineage>
</organism>
<feature type="region of interest" description="Disordered" evidence="1">
    <location>
        <begin position="347"/>
        <end position="404"/>
    </location>
</feature>
<feature type="transmembrane region" description="Helical" evidence="2">
    <location>
        <begin position="55"/>
        <end position="75"/>
    </location>
</feature>
<evidence type="ECO:0000259" key="5">
    <source>
        <dbReference type="Pfam" id="PF22820"/>
    </source>
</evidence>
<reference evidence="6 7" key="1">
    <citation type="submission" date="2018-05" db="EMBL/GenBank/DDBJ databases">
        <title>Complete genome sequencing of three human clinical isolates of Staphylococcus caprae reveals virulence factors similar to those of S. epidermidis and S. capitis.</title>
        <authorList>
            <person name="Watanabe S."/>
            <person name="Cui L."/>
        </authorList>
    </citation>
    <scope>NUCLEOTIDE SEQUENCE [LARGE SCALE GENOMIC DNA]</scope>
    <source>
        <strain evidence="6 7">JMUB590</strain>
    </source>
</reference>
<dbReference type="EMBL" id="AP018586">
    <property type="protein sequence ID" value="BBD91495.1"/>
    <property type="molecule type" value="Genomic_DNA"/>
</dbReference>
<keyword evidence="2" id="KW-0472">Membrane</keyword>
<evidence type="ECO:0000256" key="1">
    <source>
        <dbReference type="SAM" id="MobiDB-lite"/>
    </source>
</evidence>
<evidence type="ECO:0000313" key="6">
    <source>
        <dbReference type="EMBL" id="BBD91495.1"/>
    </source>
</evidence>
<feature type="domain" description="Zinc-ribbon" evidence="3">
    <location>
        <begin position="3"/>
        <end position="25"/>
    </location>
</feature>
<dbReference type="InterPro" id="IPR023599">
    <property type="entry name" value="Mem_prot_TcaA"/>
</dbReference>
<name>A0ABN5W1Z1_9STAP</name>
<feature type="domain" description="TcaA 4th" evidence="5">
    <location>
        <begin position="265"/>
        <end position="334"/>
    </location>
</feature>
<evidence type="ECO:0000256" key="2">
    <source>
        <dbReference type="SAM" id="Phobius"/>
    </source>
</evidence>
<feature type="compositionally biased region" description="Polar residues" evidence="1">
    <location>
        <begin position="25"/>
        <end position="44"/>
    </location>
</feature>
<dbReference type="PANTHER" id="PTHR40038">
    <property type="entry name" value="MEMBRANE-ASSOCIATED PROTEIN TCAA"/>
    <property type="match status" value="1"/>
</dbReference>
<dbReference type="InterPro" id="IPR054529">
    <property type="entry name" value="TcaA_2nd"/>
</dbReference>
<evidence type="ECO:0000313" key="7">
    <source>
        <dbReference type="Proteomes" id="UP000274772"/>
    </source>
</evidence>
<keyword evidence="7" id="KW-1185">Reference proteome</keyword>
<dbReference type="InterPro" id="IPR054530">
    <property type="entry name" value="TcaA_4th"/>
</dbReference>
<keyword evidence="2" id="KW-0812">Transmembrane</keyword>
<accession>A0ABN5W1Z1</accession>
<dbReference type="PANTHER" id="PTHR40038:SF1">
    <property type="entry name" value="MEMBRANE-ASSOCIATED PROTEIN TCAA"/>
    <property type="match status" value="1"/>
</dbReference>
<evidence type="ECO:0000259" key="3">
    <source>
        <dbReference type="Pfam" id="PF13240"/>
    </source>
</evidence>
<gene>
    <name evidence="6" type="ORF">JMUB590_0385</name>
</gene>